<evidence type="ECO:0000313" key="2">
    <source>
        <dbReference type="Proteomes" id="UP000694044"/>
    </source>
</evidence>
<organism evidence="1 2">
    <name type="scientific">Phytophthora pseudosyringae</name>
    <dbReference type="NCBI Taxonomy" id="221518"/>
    <lineage>
        <taxon>Eukaryota</taxon>
        <taxon>Sar</taxon>
        <taxon>Stramenopiles</taxon>
        <taxon>Oomycota</taxon>
        <taxon>Peronosporomycetes</taxon>
        <taxon>Peronosporales</taxon>
        <taxon>Peronosporaceae</taxon>
        <taxon>Phytophthora</taxon>
    </lineage>
</organism>
<reference evidence="1" key="1">
    <citation type="submission" date="2021-02" db="EMBL/GenBank/DDBJ databases">
        <authorList>
            <person name="Palmer J.M."/>
        </authorList>
    </citation>
    <scope>NUCLEOTIDE SEQUENCE</scope>
    <source>
        <strain evidence="1">SCRP734</strain>
    </source>
</reference>
<keyword evidence="2" id="KW-1185">Reference proteome</keyword>
<proteinExistence type="predicted"/>
<dbReference type="EMBL" id="JAGDFM010000090">
    <property type="protein sequence ID" value="KAG7386889.1"/>
    <property type="molecule type" value="Genomic_DNA"/>
</dbReference>
<name>A0A8T1W4M9_9STRA</name>
<gene>
    <name evidence="1" type="ORF">PHYPSEUDO_015094</name>
</gene>
<dbReference type="OrthoDB" id="145284at2759"/>
<comment type="caution">
    <text evidence="1">The sequence shown here is derived from an EMBL/GenBank/DDBJ whole genome shotgun (WGS) entry which is preliminary data.</text>
</comment>
<dbReference type="AlphaFoldDB" id="A0A8T1W4M9"/>
<evidence type="ECO:0000313" key="1">
    <source>
        <dbReference type="EMBL" id="KAG7386889.1"/>
    </source>
</evidence>
<sequence length="177" mass="20394">MATTSPKVRWVFLAPWCAMFEGRISYVWVEHEEEVWDVPKRRLEVREALALLAAVAHADQDGWRYLLKMHGGVFFGTEGEEVFEDGIPARFMLRAYERALKRIAALDANLMAGKPGVDLKISVQVAFRVIDFMSYGVFSDILDPLEDIRAAEQITQAEWEQYEQRQQEKKNDWGLAV</sequence>
<accession>A0A8T1W4M9</accession>
<dbReference type="Proteomes" id="UP000694044">
    <property type="component" value="Unassembled WGS sequence"/>
</dbReference>
<protein>
    <submittedName>
        <fullName evidence="1">Uncharacterized protein</fullName>
    </submittedName>
</protein>